<evidence type="ECO:0000313" key="3">
    <source>
        <dbReference type="Proteomes" id="UP000054018"/>
    </source>
</evidence>
<evidence type="ECO:0000259" key="1">
    <source>
        <dbReference type="Pfam" id="PF23220"/>
    </source>
</evidence>
<keyword evidence="3" id="KW-1185">Reference proteome</keyword>
<reference evidence="3" key="2">
    <citation type="submission" date="2015-01" db="EMBL/GenBank/DDBJ databases">
        <title>Evolutionary Origins and Diversification of the Mycorrhizal Mutualists.</title>
        <authorList>
            <consortium name="DOE Joint Genome Institute"/>
            <consortium name="Mycorrhizal Genomics Consortium"/>
            <person name="Kohler A."/>
            <person name="Kuo A."/>
            <person name="Nagy L.G."/>
            <person name="Floudas D."/>
            <person name="Copeland A."/>
            <person name="Barry K.W."/>
            <person name="Cichocki N."/>
            <person name="Veneault-Fourrey C."/>
            <person name="LaButti K."/>
            <person name="Lindquist E.A."/>
            <person name="Lipzen A."/>
            <person name="Lundell T."/>
            <person name="Morin E."/>
            <person name="Murat C."/>
            <person name="Riley R."/>
            <person name="Ohm R."/>
            <person name="Sun H."/>
            <person name="Tunlid A."/>
            <person name="Henrissat B."/>
            <person name="Grigoriev I.V."/>
            <person name="Hibbett D.S."/>
            <person name="Martin F."/>
        </authorList>
    </citation>
    <scope>NUCLEOTIDE SEQUENCE [LARGE SCALE GENOMIC DNA]</scope>
    <source>
        <strain evidence="3">441</strain>
    </source>
</reference>
<sequence length="70" mass="7868">MFEAGIASALTTRDFTQIFQVYTKFCESIISAMIEGLENPDEDEDKEDIKEMECDVDIHLEGVFPAPPVP</sequence>
<reference evidence="2 3" key="1">
    <citation type="submission" date="2014-04" db="EMBL/GenBank/DDBJ databases">
        <authorList>
            <consortium name="DOE Joint Genome Institute"/>
            <person name="Kuo A."/>
            <person name="Kohler A."/>
            <person name="Costa M.D."/>
            <person name="Nagy L.G."/>
            <person name="Floudas D."/>
            <person name="Copeland A."/>
            <person name="Barry K.W."/>
            <person name="Cichocki N."/>
            <person name="Veneault-Fourrey C."/>
            <person name="LaButti K."/>
            <person name="Lindquist E.A."/>
            <person name="Lipzen A."/>
            <person name="Lundell T."/>
            <person name="Morin E."/>
            <person name="Murat C."/>
            <person name="Sun H."/>
            <person name="Tunlid A."/>
            <person name="Henrissat B."/>
            <person name="Grigoriev I.V."/>
            <person name="Hibbett D.S."/>
            <person name="Martin F."/>
            <person name="Nordberg H.P."/>
            <person name="Cantor M.N."/>
            <person name="Hua S.X."/>
        </authorList>
    </citation>
    <scope>NUCLEOTIDE SEQUENCE [LARGE SCALE GENOMIC DNA]</scope>
    <source>
        <strain evidence="2 3">441</strain>
    </source>
</reference>
<dbReference type="AlphaFoldDB" id="A0A0C9Z9N2"/>
<protein>
    <recommendedName>
        <fullName evidence="1">Pre-mRNA-splicing factor SYF1 central HAT repeats domain-containing protein</fullName>
    </recommendedName>
</protein>
<dbReference type="STRING" id="765257.A0A0C9Z9N2"/>
<name>A0A0C9Z9N2_9AGAM</name>
<accession>A0A0C9Z9N2</accession>
<dbReference type="Pfam" id="PF23220">
    <property type="entry name" value="HAT_Syf1_M"/>
    <property type="match status" value="1"/>
</dbReference>
<evidence type="ECO:0000313" key="2">
    <source>
        <dbReference type="EMBL" id="KIK19182.1"/>
    </source>
</evidence>
<dbReference type="EMBL" id="KN833789">
    <property type="protein sequence ID" value="KIK19182.1"/>
    <property type="molecule type" value="Genomic_DNA"/>
</dbReference>
<dbReference type="HOGENOM" id="CLU_2758740_0_0_1"/>
<dbReference type="Proteomes" id="UP000054018">
    <property type="component" value="Unassembled WGS sequence"/>
</dbReference>
<gene>
    <name evidence="2" type="ORF">PISMIDRAFT_13871</name>
</gene>
<organism evidence="2 3">
    <name type="scientific">Pisolithus microcarpus 441</name>
    <dbReference type="NCBI Taxonomy" id="765257"/>
    <lineage>
        <taxon>Eukaryota</taxon>
        <taxon>Fungi</taxon>
        <taxon>Dikarya</taxon>
        <taxon>Basidiomycota</taxon>
        <taxon>Agaricomycotina</taxon>
        <taxon>Agaricomycetes</taxon>
        <taxon>Agaricomycetidae</taxon>
        <taxon>Boletales</taxon>
        <taxon>Sclerodermatineae</taxon>
        <taxon>Pisolithaceae</taxon>
        <taxon>Pisolithus</taxon>
    </lineage>
</organism>
<dbReference type="InterPro" id="IPR056350">
    <property type="entry name" value="HAT_Syf1_central"/>
</dbReference>
<feature type="domain" description="Pre-mRNA-splicing factor SYF1 central HAT repeats" evidence="1">
    <location>
        <begin position="1"/>
        <end position="60"/>
    </location>
</feature>
<proteinExistence type="predicted"/>